<evidence type="ECO:0000259" key="2">
    <source>
        <dbReference type="Pfam" id="PF06580"/>
    </source>
</evidence>
<dbReference type="InterPro" id="IPR050640">
    <property type="entry name" value="Bact_2-comp_sensor_kinase"/>
</dbReference>
<dbReference type="InterPro" id="IPR036890">
    <property type="entry name" value="HATPase_C_sf"/>
</dbReference>
<dbReference type="GO" id="GO:0000155">
    <property type="term" value="F:phosphorelay sensor kinase activity"/>
    <property type="evidence" value="ECO:0007669"/>
    <property type="project" value="InterPro"/>
</dbReference>
<dbReference type="Proteomes" id="UP000468581">
    <property type="component" value="Unassembled WGS sequence"/>
</dbReference>
<dbReference type="Pfam" id="PF06580">
    <property type="entry name" value="His_kinase"/>
    <property type="match status" value="1"/>
</dbReference>
<sequence length="335" mass="39065">MKQFHKEILFQGLLSLVLFTFLTFDKRRPSVHWSDIAFFSNYLIVSLFIGYHLLPAYLYKKKYYHFFLGLLIAIAVAFIVEEFVVEQIFFPNTRGQYVSVLYTLIDILPVIAVFVGFKFGWDALKKQRELDNLKQMVQESELQFLKSQINPHFLFNNLNNLYSYAIESSPKTPSIILELSSVLRYMLYDCREPFVPLQKEIEHLKHFTALNELQIEQRGDIQFNVKNGSQAFRIAPLILIVFVENAFKHSTASQSENINIRICIKVNDDGVLKFLCENSFLPNTNTDNLSHGIGLENVKKRLNLLYKDAYSLDISQKDDIYRVYLELNLNESVND</sequence>
<feature type="transmembrane region" description="Helical" evidence="1">
    <location>
        <begin position="7"/>
        <end position="24"/>
    </location>
</feature>
<proteinExistence type="predicted"/>
<keyword evidence="1" id="KW-0812">Transmembrane</keyword>
<keyword evidence="3" id="KW-0808">Transferase</keyword>
<dbReference type="InterPro" id="IPR010559">
    <property type="entry name" value="Sig_transdc_His_kin_internal"/>
</dbReference>
<comment type="caution">
    <text evidence="3">The sequence shown here is derived from an EMBL/GenBank/DDBJ whole genome shotgun (WGS) entry which is preliminary data.</text>
</comment>
<organism evidence="3 4">
    <name type="scientific">Leptobacterium flavescens</name>
    <dbReference type="NCBI Taxonomy" id="472055"/>
    <lineage>
        <taxon>Bacteria</taxon>
        <taxon>Pseudomonadati</taxon>
        <taxon>Bacteroidota</taxon>
        <taxon>Flavobacteriia</taxon>
        <taxon>Flavobacteriales</taxon>
        <taxon>Flavobacteriaceae</taxon>
        <taxon>Leptobacterium</taxon>
    </lineage>
</organism>
<dbReference type="PANTHER" id="PTHR34220">
    <property type="entry name" value="SENSOR HISTIDINE KINASE YPDA"/>
    <property type="match status" value="1"/>
</dbReference>
<feature type="transmembrane region" description="Helical" evidence="1">
    <location>
        <begin position="100"/>
        <end position="121"/>
    </location>
</feature>
<keyword evidence="4" id="KW-1185">Reference proteome</keyword>
<evidence type="ECO:0000256" key="1">
    <source>
        <dbReference type="SAM" id="Phobius"/>
    </source>
</evidence>
<name>A0A6P0UPU5_9FLAO</name>
<keyword evidence="1" id="KW-1133">Transmembrane helix</keyword>
<protein>
    <submittedName>
        <fullName evidence="3">Histidine kinase</fullName>
    </submittedName>
</protein>
<dbReference type="EMBL" id="JAABOO010000004">
    <property type="protein sequence ID" value="NER15364.1"/>
    <property type="molecule type" value="Genomic_DNA"/>
</dbReference>
<keyword evidence="1" id="KW-0472">Membrane</keyword>
<feature type="domain" description="Signal transduction histidine kinase internal region" evidence="2">
    <location>
        <begin position="140"/>
        <end position="218"/>
    </location>
</feature>
<evidence type="ECO:0000313" key="4">
    <source>
        <dbReference type="Proteomes" id="UP000468581"/>
    </source>
</evidence>
<dbReference type="GO" id="GO:0016020">
    <property type="term" value="C:membrane"/>
    <property type="evidence" value="ECO:0007669"/>
    <property type="project" value="InterPro"/>
</dbReference>
<dbReference type="Gene3D" id="3.30.565.10">
    <property type="entry name" value="Histidine kinase-like ATPase, C-terminal domain"/>
    <property type="match status" value="1"/>
</dbReference>
<feature type="transmembrane region" description="Helical" evidence="1">
    <location>
        <begin position="36"/>
        <end position="54"/>
    </location>
</feature>
<dbReference type="AlphaFoldDB" id="A0A6P0UPU5"/>
<gene>
    <name evidence="3" type="ORF">GWK08_18055</name>
</gene>
<dbReference type="PANTHER" id="PTHR34220:SF7">
    <property type="entry name" value="SENSOR HISTIDINE KINASE YPDA"/>
    <property type="match status" value="1"/>
</dbReference>
<feature type="transmembrane region" description="Helical" evidence="1">
    <location>
        <begin position="63"/>
        <end position="80"/>
    </location>
</feature>
<keyword evidence="3" id="KW-0418">Kinase</keyword>
<dbReference type="RefSeq" id="WP_163608646.1">
    <property type="nucleotide sequence ID" value="NZ_JAABOO010000004.1"/>
</dbReference>
<reference evidence="3 4" key="1">
    <citation type="submission" date="2020-01" db="EMBL/GenBank/DDBJ databases">
        <title>Leptobacterium flavescens.</title>
        <authorList>
            <person name="Wang G."/>
        </authorList>
    </citation>
    <scope>NUCLEOTIDE SEQUENCE [LARGE SCALE GENOMIC DNA]</scope>
    <source>
        <strain evidence="3 4">KCTC 22160</strain>
    </source>
</reference>
<accession>A0A6P0UPU5</accession>
<evidence type="ECO:0000313" key="3">
    <source>
        <dbReference type="EMBL" id="NER15364.1"/>
    </source>
</evidence>